<organism evidence="1 2">
    <name type="scientific">Melia azedarach</name>
    <name type="common">Chinaberry tree</name>
    <dbReference type="NCBI Taxonomy" id="155640"/>
    <lineage>
        <taxon>Eukaryota</taxon>
        <taxon>Viridiplantae</taxon>
        <taxon>Streptophyta</taxon>
        <taxon>Embryophyta</taxon>
        <taxon>Tracheophyta</taxon>
        <taxon>Spermatophyta</taxon>
        <taxon>Magnoliopsida</taxon>
        <taxon>eudicotyledons</taxon>
        <taxon>Gunneridae</taxon>
        <taxon>Pentapetalae</taxon>
        <taxon>rosids</taxon>
        <taxon>malvids</taxon>
        <taxon>Sapindales</taxon>
        <taxon>Meliaceae</taxon>
        <taxon>Melia</taxon>
    </lineage>
</organism>
<dbReference type="Proteomes" id="UP001164539">
    <property type="component" value="Chromosome 11"/>
</dbReference>
<dbReference type="EMBL" id="CM051404">
    <property type="protein sequence ID" value="KAJ4706545.1"/>
    <property type="molecule type" value="Genomic_DNA"/>
</dbReference>
<protein>
    <submittedName>
        <fullName evidence="1">Pentatricopeptide repeat-containing protein</fullName>
    </submittedName>
</protein>
<sequence>MISEFTSNGFHSEAFDLILLMRKECVMLIMLTIISVSKAIGQLGDVDKGKEFQSFASELGMKFDMQVGTAVLDMCSKCGSLHDARAVFGSNFINCGANMPIECNDFWLLTKWYLWSGNAVHGMVLKSGSEMMVISVYNAIVDAYAKCRALEDVRKQDGGERDSVLENSADFLFSMFEWEEALTTFSQTREEGFRPNQFTFSSVHVCCAGLCLLEFGKQVHSLLCKAGLDADKCIESALLDMYAKCGSISKAEAIFGRISNPDTVSWTAMISGLCSTCHGGLVDEGLYYFQLMEEKYCLVPEVEHYACIVDLFGCVGCLDDAMDFIKKMPIEPNEMVWQTLLAACRIHGNAELGEIAAQKVLSVRPDSATYVLLSNMYIETGSYEDGLTLREDKYGTTPSYTKLSEVDLGGCATTYNATSCCSHAGSGTGIESVDKIKEIIANSNDLINEKFVLAIRFCAFPLPKKSPIDQEKRNRLFKYQWNFCVLTERKDKWNLDRFQEVNHMGMASKRL</sequence>
<proteinExistence type="predicted"/>
<gene>
    <name evidence="1" type="ORF">OWV82_020181</name>
</gene>
<name>A0ACC1X8L4_MELAZ</name>
<evidence type="ECO:0000313" key="1">
    <source>
        <dbReference type="EMBL" id="KAJ4706545.1"/>
    </source>
</evidence>
<comment type="caution">
    <text evidence="1">The sequence shown here is derived from an EMBL/GenBank/DDBJ whole genome shotgun (WGS) entry which is preliminary data.</text>
</comment>
<accession>A0ACC1X8L4</accession>
<keyword evidence="2" id="KW-1185">Reference proteome</keyword>
<reference evidence="1 2" key="1">
    <citation type="journal article" date="2023" name="Science">
        <title>Complex scaffold remodeling in plant triterpene biosynthesis.</title>
        <authorList>
            <person name="De La Pena R."/>
            <person name="Hodgson H."/>
            <person name="Liu J.C."/>
            <person name="Stephenson M.J."/>
            <person name="Martin A.C."/>
            <person name="Owen C."/>
            <person name="Harkess A."/>
            <person name="Leebens-Mack J."/>
            <person name="Jimenez L.E."/>
            <person name="Osbourn A."/>
            <person name="Sattely E.S."/>
        </authorList>
    </citation>
    <scope>NUCLEOTIDE SEQUENCE [LARGE SCALE GENOMIC DNA]</scope>
    <source>
        <strain evidence="2">cv. JPN11</strain>
        <tissue evidence="1">Leaf</tissue>
    </source>
</reference>
<evidence type="ECO:0000313" key="2">
    <source>
        <dbReference type="Proteomes" id="UP001164539"/>
    </source>
</evidence>